<dbReference type="PIRSF" id="PIRSF001589">
    <property type="entry name" value="Asn_synthetase_glu-h"/>
    <property type="match status" value="1"/>
</dbReference>
<dbReference type="SUPFAM" id="SSF52402">
    <property type="entry name" value="Adenine nucleotide alpha hydrolases-like"/>
    <property type="match status" value="1"/>
</dbReference>
<name>A0A9E5A596_9EURY</name>
<dbReference type="CDD" id="cd01991">
    <property type="entry name" value="Asn_synthase_B_C"/>
    <property type="match status" value="1"/>
</dbReference>
<dbReference type="PANTHER" id="PTHR43284">
    <property type="entry name" value="ASPARAGINE SYNTHETASE (GLUTAMINE-HYDROLYZING)"/>
    <property type="match status" value="1"/>
</dbReference>
<feature type="site" description="Important for beta-aspartyl-AMP intermediate formation" evidence="8">
    <location>
        <position position="353"/>
    </location>
</feature>
<feature type="active site" description="For GATase activity" evidence="6">
    <location>
        <position position="2"/>
    </location>
</feature>
<dbReference type="Proteomes" id="UP001074446">
    <property type="component" value="Unassembled WGS sequence"/>
</dbReference>
<proteinExistence type="inferred from homology"/>
<sequence>MCGICGIYGLEDSKIIKKMCNSLIHRGPDDHGYFLDDNISLGHRRLSIIDLETGHQPIHNENEDIWVILNGEIYNYLELKENLNSRHEFYTNSDTELLVHLYEEYGENLVKKINGMFAFAIWDKNNKKLVLARDPVGKKPLYYYNNDGKLFFASEIKGILNANIKKRINQRALSSFLCYQYTVGTNTLFEGVKKLPAGHILTINDNELKIRRYWNFFEEISCEDEAEIIQKLRNLLQNSAEYRVISDVPVGAFLSGGLDSSTTTALTRPLIDYDFHTFSIGFESFSELEYAKIVSDHLDTIHHEITLTSEMVEKNIDKITWYNDEPLGDAAIINNYFLASLAKDYVKVIIAGEAGDELFAGYPNYRTNLKLHSLLNNPLVQKLAVTLINNLPDKGNIYRSPIEKYLTNIALNFAKWPLEGSHMHTTRVMTNEELNWLTNLKAKNIENQAFIPCNVKNPLNKMLAVDCKNLLPEKFLMKADKATMANSLEERLPLMDKNIFQYAFSIPPNLKLQNGNEKYILKQAVKDLLPSIIIKRKKQGFGTPLKNWIMEDKLKDKILGTFYENKLVNNLFKKEKIEKIAKNLKNGNTYRIGIIWSIFTLGLWYDVYFEEKLG</sequence>
<evidence type="ECO:0000256" key="5">
    <source>
        <dbReference type="PIRNR" id="PIRNR001589"/>
    </source>
</evidence>
<dbReference type="Pfam" id="PF13537">
    <property type="entry name" value="GATase_7"/>
    <property type="match status" value="1"/>
</dbReference>
<keyword evidence="4 6" id="KW-0315">Glutamine amidotransferase</keyword>
<evidence type="ECO:0000313" key="12">
    <source>
        <dbReference type="Proteomes" id="UP001068021"/>
    </source>
</evidence>
<accession>A0A9E5A596</accession>
<dbReference type="InterPro" id="IPR014729">
    <property type="entry name" value="Rossmann-like_a/b/a_fold"/>
</dbReference>
<dbReference type="PANTHER" id="PTHR43284:SF1">
    <property type="entry name" value="ASPARAGINE SYNTHETASE"/>
    <property type="match status" value="1"/>
</dbReference>
<evidence type="ECO:0000256" key="8">
    <source>
        <dbReference type="PIRSR" id="PIRSR001589-3"/>
    </source>
</evidence>
<keyword evidence="3 5" id="KW-0067">ATP-binding</keyword>
<keyword evidence="6" id="KW-0028">Amino-acid biosynthesis</keyword>
<comment type="catalytic activity">
    <reaction evidence="5">
        <text>L-aspartate + L-glutamine + ATP + H2O = L-asparagine + L-glutamate + AMP + diphosphate + H(+)</text>
        <dbReference type="Rhea" id="RHEA:12228"/>
        <dbReference type="ChEBI" id="CHEBI:15377"/>
        <dbReference type="ChEBI" id="CHEBI:15378"/>
        <dbReference type="ChEBI" id="CHEBI:29985"/>
        <dbReference type="ChEBI" id="CHEBI:29991"/>
        <dbReference type="ChEBI" id="CHEBI:30616"/>
        <dbReference type="ChEBI" id="CHEBI:33019"/>
        <dbReference type="ChEBI" id="CHEBI:58048"/>
        <dbReference type="ChEBI" id="CHEBI:58359"/>
        <dbReference type="ChEBI" id="CHEBI:456215"/>
        <dbReference type="EC" id="6.3.5.4"/>
    </reaction>
</comment>
<protein>
    <recommendedName>
        <fullName evidence="5">Putative asparagine synthetase [glutamine-hydrolyzing]</fullName>
        <ecNumber evidence="5">6.3.5.4</ecNumber>
    </recommendedName>
</protein>
<feature type="domain" description="Glutamine amidotransferase type-2" evidence="9">
    <location>
        <begin position="2"/>
        <end position="206"/>
    </location>
</feature>
<dbReference type="EMBL" id="JAPVER010000020">
    <property type="protein sequence ID" value="MCZ3367481.1"/>
    <property type="molecule type" value="Genomic_DNA"/>
</dbReference>
<dbReference type="GO" id="GO:0005829">
    <property type="term" value="C:cytosol"/>
    <property type="evidence" value="ECO:0007669"/>
    <property type="project" value="TreeGrafter"/>
</dbReference>
<dbReference type="GO" id="GO:0005524">
    <property type="term" value="F:ATP binding"/>
    <property type="evidence" value="ECO:0007669"/>
    <property type="project" value="UniProtKB-KW"/>
</dbReference>
<evidence type="ECO:0000259" key="9">
    <source>
        <dbReference type="PROSITE" id="PS51278"/>
    </source>
</evidence>
<evidence type="ECO:0000256" key="7">
    <source>
        <dbReference type="PIRSR" id="PIRSR001589-2"/>
    </source>
</evidence>
<dbReference type="EMBL" id="JAPVES010000030">
    <property type="protein sequence ID" value="MCZ3373371.1"/>
    <property type="molecule type" value="Genomic_DNA"/>
</dbReference>
<dbReference type="SUPFAM" id="SSF56235">
    <property type="entry name" value="N-terminal nucleophile aminohydrolases (Ntn hydrolases)"/>
    <property type="match status" value="1"/>
</dbReference>
<dbReference type="GO" id="GO:0004066">
    <property type="term" value="F:asparagine synthase (glutamine-hydrolyzing) activity"/>
    <property type="evidence" value="ECO:0007669"/>
    <property type="project" value="UniProtKB-EC"/>
</dbReference>
<dbReference type="InterPro" id="IPR006426">
    <property type="entry name" value="Asn_synth_AEB"/>
</dbReference>
<evidence type="ECO:0000256" key="1">
    <source>
        <dbReference type="ARBA" id="ARBA00005752"/>
    </source>
</evidence>
<evidence type="ECO:0000256" key="4">
    <source>
        <dbReference type="ARBA" id="ARBA00022962"/>
    </source>
</evidence>
<keyword evidence="11" id="KW-0436">Ligase</keyword>
<dbReference type="GO" id="GO:0006529">
    <property type="term" value="P:asparagine biosynthetic process"/>
    <property type="evidence" value="ECO:0007669"/>
    <property type="project" value="UniProtKB-KW"/>
</dbReference>
<dbReference type="PROSITE" id="PS51278">
    <property type="entry name" value="GATASE_TYPE_2"/>
    <property type="match status" value="1"/>
</dbReference>
<comment type="similarity">
    <text evidence="1">Belongs to the asparagine synthetase family.</text>
</comment>
<evidence type="ECO:0000256" key="6">
    <source>
        <dbReference type="PIRSR" id="PIRSR001589-1"/>
    </source>
</evidence>
<dbReference type="Gene3D" id="3.60.20.10">
    <property type="entry name" value="Glutamine Phosphoribosylpyrophosphate, subunit 1, domain 1"/>
    <property type="match status" value="1"/>
</dbReference>
<dbReference type="Pfam" id="PF00733">
    <property type="entry name" value="Asn_synthase"/>
    <property type="match status" value="1"/>
</dbReference>
<evidence type="ECO:0000313" key="10">
    <source>
        <dbReference type="EMBL" id="MCZ3367481.1"/>
    </source>
</evidence>
<gene>
    <name evidence="11" type="primary">asnB</name>
    <name evidence="11" type="ORF">O3H35_12060</name>
    <name evidence="10" type="ORF">O3H54_16430</name>
</gene>
<organism evidence="11">
    <name type="scientific">Methanobacterium veterum</name>
    <dbReference type="NCBI Taxonomy" id="408577"/>
    <lineage>
        <taxon>Archaea</taxon>
        <taxon>Methanobacteriati</taxon>
        <taxon>Methanobacteriota</taxon>
        <taxon>Methanomada group</taxon>
        <taxon>Methanobacteria</taxon>
        <taxon>Methanobacteriales</taxon>
        <taxon>Methanobacteriaceae</taxon>
        <taxon>Methanobacterium</taxon>
    </lineage>
</organism>
<dbReference type="NCBIfam" id="TIGR01536">
    <property type="entry name" value="asn_synth_AEB"/>
    <property type="match status" value="1"/>
</dbReference>
<dbReference type="AlphaFoldDB" id="A0A9E5A596"/>
<keyword evidence="6" id="KW-0061">Asparagine biosynthesis</keyword>
<dbReference type="InterPro" id="IPR033738">
    <property type="entry name" value="AsnB_N"/>
</dbReference>
<dbReference type="RefSeq" id="WP_048082700.1">
    <property type="nucleotide sequence ID" value="NZ_JAPVER010000020.1"/>
</dbReference>
<reference evidence="11" key="1">
    <citation type="submission" date="2022-12" db="EMBL/GenBank/DDBJ databases">
        <title>Reclassification of two methanogenic archaea species isolated from the Kolyma lowland permafrost.</title>
        <authorList>
            <person name="Trubitsyn V.E."/>
            <person name="Rivkina E.M."/>
            <person name="Shcherbakova V.A."/>
        </authorList>
    </citation>
    <scope>NUCLEOTIDE SEQUENCE</scope>
    <source>
        <strain evidence="10">M2</strain>
        <strain evidence="11">MK4</strain>
    </source>
</reference>
<dbReference type="InterPro" id="IPR001962">
    <property type="entry name" value="Asn_synthase"/>
</dbReference>
<keyword evidence="2 5" id="KW-0547">Nucleotide-binding</keyword>
<evidence type="ECO:0000256" key="2">
    <source>
        <dbReference type="ARBA" id="ARBA00022741"/>
    </source>
</evidence>
<dbReference type="Gene3D" id="3.40.50.620">
    <property type="entry name" value="HUPs"/>
    <property type="match status" value="1"/>
</dbReference>
<feature type="binding site" evidence="7">
    <location>
        <position position="280"/>
    </location>
    <ligand>
        <name>ATP</name>
        <dbReference type="ChEBI" id="CHEBI:30616"/>
    </ligand>
</feature>
<dbReference type="Proteomes" id="UP001068021">
    <property type="component" value="Unassembled WGS sequence"/>
</dbReference>
<dbReference type="CDD" id="cd00712">
    <property type="entry name" value="AsnB"/>
    <property type="match status" value="1"/>
</dbReference>
<dbReference type="EC" id="6.3.5.4" evidence="5"/>
<dbReference type="InterPro" id="IPR017932">
    <property type="entry name" value="GATase_2_dom"/>
</dbReference>
<keyword evidence="12" id="KW-1185">Reference proteome</keyword>
<comment type="caution">
    <text evidence="11">The sequence shown here is derived from an EMBL/GenBank/DDBJ whole genome shotgun (WGS) entry which is preliminary data.</text>
</comment>
<dbReference type="InterPro" id="IPR051786">
    <property type="entry name" value="ASN_synthetase/amidase"/>
</dbReference>
<evidence type="ECO:0000313" key="11">
    <source>
        <dbReference type="EMBL" id="MCZ3373371.1"/>
    </source>
</evidence>
<dbReference type="InterPro" id="IPR029055">
    <property type="entry name" value="Ntn_hydrolases_N"/>
</dbReference>
<evidence type="ECO:0000256" key="3">
    <source>
        <dbReference type="ARBA" id="ARBA00022840"/>
    </source>
</evidence>
<feature type="binding site" evidence="7">
    <location>
        <position position="94"/>
    </location>
    <ligand>
        <name>L-glutamine</name>
        <dbReference type="ChEBI" id="CHEBI:58359"/>
    </ligand>
</feature>